<accession>A0A3N0YYD1</accession>
<feature type="region of interest" description="Disordered" evidence="1">
    <location>
        <begin position="1"/>
        <end position="32"/>
    </location>
</feature>
<keyword evidence="3" id="KW-1185">Reference proteome</keyword>
<dbReference type="EMBL" id="RJVU01019258">
    <property type="protein sequence ID" value="ROL51081.1"/>
    <property type="molecule type" value="Genomic_DNA"/>
</dbReference>
<reference evidence="2 3" key="1">
    <citation type="submission" date="2018-10" db="EMBL/GenBank/DDBJ databases">
        <title>Genome assembly for a Yunnan-Guizhou Plateau 3E fish, Anabarilius grahami (Regan), and its evolutionary and genetic applications.</title>
        <authorList>
            <person name="Jiang W."/>
        </authorList>
    </citation>
    <scope>NUCLEOTIDE SEQUENCE [LARGE SCALE GENOMIC DNA]</scope>
    <source>
        <strain evidence="2">AG-KIZ</strain>
        <tissue evidence="2">Muscle</tissue>
    </source>
</reference>
<dbReference type="Proteomes" id="UP000281406">
    <property type="component" value="Unassembled WGS sequence"/>
</dbReference>
<dbReference type="InterPro" id="IPR024835">
    <property type="entry name" value="SYCP2-like"/>
</dbReference>
<proteinExistence type="predicted"/>
<dbReference type="PANTHER" id="PTHR15607">
    <property type="entry name" value="SYNAPTONEMAL COMPLEX PROTEIN-RELATED"/>
    <property type="match status" value="1"/>
</dbReference>
<gene>
    <name evidence="2" type="ORF">DPX16_14612</name>
</gene>
<feature type="compositionally biased region" description="Basic and acidic residues" evidence="1">
    <location>
        <begin position="1"/>
        <end position="23"/>
    </location>
</feature>
<organism evidence="2 3">
    <name type="scientific">Anabarilius grahami</name>
    <name type="common">Kanglang fish</name>
    <name type="synonym">Barilius grahami</name>
    <dbReference type="NCBI Taxonomy" id="495550"/>
    <lineage>
        <taxon>Eukaryota</taxon>
        <taxon>Metazoa</taxon>
        <taxon>Chordata</taxon>
        <taxon>Craniata</taxon>
        <taxon>Vertebrata</taxon>
        <taxon>Euteleostomi</taxon>
        <taxon>Actinopterygii</taxon>
        <taxon>Neopterygii</taxon>
        <taxon>Teleostei</taxon>
        <taxon>Ostariophysi</taxon>
        <taxon>Cypriniformes</taxon>
        <taxon>Xenocyprididae</taxon>
        <taxon>Xenocypridinae</taxon>
        <taxon>Xenocypridinae incertae sedis</taxon>
        <taxon>Anabarilius</taxon>
    </lineage>
</organism>
<dbReference type="OrthoDB" id="8961150at2759"/>
<protein>
    <submittedName>
        <fullName evidence="2">Synaptonemal complex protein 2-like</fullName>
    </submittedName>
</protein>
<comment type="caution">
    <text evidence="2">The sequence shown here is derived from an EMBL/GenBank/DDBJ whole genome shotgun (WGS) entry which is preliminary data.</text>
</comment>
<evidence type="ECO:0000313" key="2">
    <source>
        <dbReference type="EMBL" id="ROL51081.1"/>
    </source>
</evidence>
<dbReference type="PANTHER" id="PTHR15607:SF18">
    <property type="entry name" value="SYNAPTONEMAL COMPLEX PROTEIN 2-LIKE ISOFORM X1"/>
    <property type="match status" value="1"/>
</dbReference>
<evidence type="ECO:0000256" key="1">
    <source>
        <dbReference type="SAM" id="MobiDB-lite"/>
    </source>
</evidence>
<sequence length="204" mass="22985">MEERNENRTIKQDNEEKGAKQSEVEGQEASLVLTEEVVDRPVEVEGKSVSSQIKEVDANSNVLTTTNGVGVPDTVASSSEEQITEVLMDDESEEELGAELGAAFNCFKTQLRAHFSISYKKIEARSLQSIMDCQRYVTSLLGTVHNQRLAHLEQFQNTVVQQLECFEQDSLSLNSLSTIEKETVDFWQSESDTVRAFCDRQQKR</sequence>
<name>A0A3N0YYD1_ANAGA</name>
<dbReference type="AlphaFoldDB" id="A0A3N0YYD1"/>
<evidence type="ECO:0000313" key="3">
    <source>
        <dbReference type="Proteomes" id="UP000281406"/>
    </source>
</evidence>